<dbReference type="SUPFAM" id="SSF53756">
    <property type="entry name" value="UDP-Glycosyltransferase/glycogen phosphorylase"/>
    <property type="match status" value="1"/>
</dbReference>
<keyword evidence="3" id="KW-1185">Reference proteome</keyword>
<comment type="caution">
    <text evidence="2">The sequence shown here is derived from an EMBL/GenBank/DDBJ whole genome shotgun (WGS) entry which is preliminary data.</text>
</comment>
<evidence type="ECO:0000259" key="1">
    <source>
        <dbReference type="Pfam" id="PF00534"/>
    </source>
</evidence>
<dbReference type="PANTHER" id="PTHR45947:SF3">
    <property type="entry name" value="SULFOQUINOVOSYL TRANSFERASE SQD2"/>
    <property type="match status" value="1"/>
</dbReference>
<gene>
    <name evidence="2" type="ORF">ACFO3D_06890</name>
</gene>
<keyword evidence="2" id="KW-0808">Transferase</keyword>
<keyword evidence="2" id="KW-0328">Glycosyltransferase</keyword>
<evidence type="ECO:0000313" key="2">
    <source>
        <dbReference type="EMBL" id="MFC4557932.1"/>
    </source>
</evidence>
<dbReference type="InterPro" id="IPR050194">
    <property type="entry name" value="Glycosyltransferase_grp1"/>
</dbReference>
<accession>A0ABV9DGM1</accession>
<name>A0ABV9DGM1_9BACI</name>
<dbReference type="Proteomes" id="UP001595989">
    <property type="component" value="Unassembled WGS sequence"/>
</dbReference>
<dbReference type="RefSeq" id="WP_390294142.1">
    <property type="nucleotide sequence ID" value="NZ_JBHSFU010000004.1"/>
</dbReference>
<dbReference type="PANTHER" id="PTHR45947">
    <property type="entry name" value="SULFOQUINOVOSYL TRANSFERASE SQD2"/>
    <property type="match status" value="1"/>
</dbReference>
<dbReference type="InterPro" id="IPR001296">
    <property type="entry name" value="Glyco_trans_1"/>
</dbReference>
<proteinExistence type="predicted"/>
<dbReference type="GO" id="GO:0016757">
    <property type="term" value="F:glycosyltransferase activity"/>
    <property type="evidence" value="ECO:0007669"/>
    <property type="project" value="UniProtKB-KW"/>
</dbReference>
<dbReference type="Gene3D" id="3.40.50.2000">
    <property type="entry name" value="Glycogen Phosphorylase B"/>
    <property type="match status" value="2"/>
</dbReference>
<dbReference type="EC" id="2.4.-.-" evidence="2"/>
<dbReference type="CDD" id="cd03801">
    <property type="entry name" value="GT4_PimA-like"/>
    <property type="match status" value="1"/>
</dbReference>
<sequence length="369" mass="42467">MVEKLMKNICFIIKVTNNYGGAERRFARLINYISNDKRYKISVILVGESSNTKKFKAEYLINKNINIFEINNNIKVLALIPKLNVDIIHFITVNTSFIFLYTNLKLIKKNCELILSLNSYDLCLGEYKNILQKITFQKLLKIVNKIDCLYPSYIENVKKISQEISTSKDLKIFYPENSFTDLDKFQPSDNKNKVIVFASRLIAQKNPVLAIKSINECRTIIRANNYKVIFAGGGPLYSNLEEYIKNHNLEDIVKMTGNVDLSNILPKSRIFLSLQEMENYPSQSLLEAISSGNYIIASDVGDTKRIIDENFGMLTNLKLAELVDRLVEAIKFTNDSKKMSEISTRSREFAIKNFKISSYAEHIKEIWSQ</sequence>
<evidence type="ECO:0000313" key="3">
    <source>
        <dbReference type="Proteomes" id="UP001595989"/>
    </source>
</evidence>
<protein>
    <submittedName>
        <fullName evidence="2">Glycosyltransferase family 4 protein</fullName>
        <ecNumber evidence="2">2.4.-.-</ecNumber>
    </submittedName>
</protein>
<dbReference type="EMBL" id="JBHSFU010000004">
    <property type="protein sequence ID" value="MFC4557932.1"/>
    <property type="molecule type" value="Genomic_DNA"/>
</dbReference>
<dbReference type="Pfam" id="PF00534">
    <property type="entry name" value="Glycos_transf_1"/>
    <property type="match status" value="1"/>
</dbReference>
<feature type="domain" description="Glycosyl transferase family 1" evidence="1">
    <location>
        <begin position="182"/>
        <end position="341"/>
    </location>
</feature>
<organism evidence="2 3">
    <name type="scientific">Virgibacillus kekensis</name>
    <dbReference type="NCBI Taxonomy" id="202261"/>
    <lineage>
        <taxon>Bacteria</taxon>
        <taxon>Bacillati</taxon>
        <taxon>Bacillota</taxon>
        <taxon>Bacilli</taxon>
        <taxon>Bacillales</taxon>
        <taxon>Bacillaceae</taxon>
        <taxon>Virgibacillus</taxon>
    </lineage>
</organism>
<reference evidence="3" key="1">
    <citation type="journal article" date="2019" name="Int. J. Syst. Evol. Microbiol.">
        <title>The Global Catalogue of Microorganisms (GCM) 10K type strain sequencing project: providing services to taxonomists for standard genome sequencing and annotation.</title>
        <authorList>
            <consortium name="The Broad Institute Genomics Platform"/>
            <consortium name="The Broad Institute Genome Sequencing Center for Infectious Disease"/>
            <person name="Wu L."/>
            <person name="Ma J."/>
        </authorList>
    </citation>
    <scope>NUCLEOTIDE SEQUENCE [LARGE SCALE GENOMIC DNA]</scope>
    <source>
        <strain evidence="3">CGMCC 4.7426</strain>
    </source>
</reference>